<evidence type="ECO:0000256" key="4">
    <source>
        <dbReference type="ARBA" id="ARBA00022840"/>
    </source>
</evidence>
<dbReference type="Pfam" id="PF13614">
    <property type="entry name" value="AAA_31"/>
    <property type="match status" value="1"/>
</dbReference>
<keyword evidence="4" id="KW-0067">ATP-binding</keyword>
<dbReference type="InterPro" id="IPR050445">
    <property type="entry name" value="Bact_polysacc_biosynth/exp"/>
</dbReference>
<keyword evidence="10" id="KW-1185">Reference proteome</keyword>
<dbReference type="Proteomes" id="UP000553706">
    <property type="component" value="Unassembled WGS sequence"/>
</dbReference>
<organism evidence="9 10">
    <name type="scientific">Acidocella aromatica</name>
    <dbReference type="NCBI Taxonomy" id="1303579"/>
    <lineage>
        <taxon>Bacteria</taxon>
        <taxon>Pseudomonadati</taxon>
        <taxon>Pseudomonadota</taxon>
        <taxon>Alphaproteobacteria</taxon>
        <taxon>Acetobacterales</taxon>
        <taxon>Acidocellaceae</taxon>
        <taxon>Acidocella</taxon>
    </lineage>
</organism>
<dbReference type="InterPro" id="IPR027417">
    <property type="entry name" value="P-loop_NTPase"/>
</dbReference>
<proteinExistence type="predicted"/>
<dbReference type="Gene3D" id="3.40.50.300">
    <property type="entry name" value="P-loop containing nucleotide triphosphate hydrolases"/>
    <property type="match status" value="1"/>
</dbReference>
<keyword evidence="3" id="KW-0418">Kinase</keyword>
<gene>
    <name evidence="9" type="ORF">HNP71_002312</name>
</gene>
<evidence type="ECO:0000256" key="5">
    <source>
        <dbReference type="ARBA" id="ARBA00023137"/>
    </source>
</evidence>
<dbReference type="PANTHER" id="PTHR32309:SF31">
    <property type="entry name" value="CAPSULAR EXOPOLYSACCHARIDE FAMILY"/>
    <property type="match status" value="1"/>
</dbReference>
<sequence length="764" mass="83401">MMTTTVIALLHAVLAEPQFTVKGALYLGDAQGPAAAAENNGHGLNFLGDYSNGSDVETQIELITAGALVKNAVLETGLNAQISPAGTPRLTYWRWRLFNHGDTSSFTPGPDTLEALYATTPGRYKLVIGQNDTYKLYVRRGLFEHDRFILDGRLGQPAAGNGVQLVVKPAGEAFQAVPEKEYDLNISSPDVLASALQSGALTVSAGGSAQQPTQIAFLQFGWANPYQAQRFLNQVMQDYIATQLSWKTQSASTTEDFVSNQLKNISTELAQADQNLASYQSQTGILDVPQNEQTIINQLAQYQTQRTTLQLQRDALGQLAGELKNSGGQLNPYLVSQTNDTVLSALTTNLSNEELKLSNLQAQFTGASQNVQIEEAQVTELEEAIRDTVNNDLAAANKNLANLDQIIGNFQSQKKQMPAESLKVIALQRSTDVLGQLYVLLMEKQEEAQVSKAATIINTRIVTPADMPLKPTSPKVIVTVLFGALVGLVIGVGLTLGRRAFSGCFESEEQIRSAISRPIYAAIPRQLKGNITASIFGATGRTPFSEAFRILCRSIYLTGTPDEPMVILIISPSKEDGKTTVAVNLAKTLSANGKRVVLVDGDVHLSRLRSLLRFGNDHGLVDWLASGIRPELHNWPHQNFKFLPAGAKSLLGHELLNEERLHTIFWSLRADFDYVIIDSPPLPTVSDGLILGSFADLILSVVSVSHTSRRALNVHNELIDTLKRPHGIIINEVEPEIYGGNDTSFFSETMRREKCAGWFTFEQS</sequence>
<evidence type="ECO:0000256" key="6">
    <source>
        <dbReference type="SAM" id="Coils"/>
    </source>
</evidence>
<evidence type="ECO:0000313" key="9">
    <source>
        <dbReference type="EMBL" id="MBB5374045.1"/>
    </source>
</evidence>
<dbReference type="EMBL" id="JACHFJ010000011">
    <property type="protein sequence ID" value="MBB5374045.1"/>
    <property type="molecule type" value="Genomic_DNA"/>
</dbReference>
<reference evidence="9 10" key="1">
    <citation type="submission" date="2020-08" db="EMBL/GenBank/DDBJ databases">
        <title>Genomic Encyclopedia of Type Strains, Phase IV (KMG-IV): sequencing the most valuable type-strain genomes for metagenomic binning, comparative biology and taxonomic classification.</title>
        <authorList>
            <person name="Goeker M."/>
        </authorList>
    </citation>
    <scope>NUCLEOTIDE SEQUENCE [LARGE SCALE GENOMIC DNA]</scope>
    <source>
        <strain evidence="9 10">DSM 27026</strain>
    </source>
</reference>
<comment type="caution">
    <text evidence="9">The sequence shown here is derived from an EMBL/GenBank/DDBJ whole genome shotgun (WGS) entry which is preliminary data.</text>
</comment>
<dbReference type="InterPro" id="IPR025669">
    <property type="entry name" value="AAA_dom"/>
</dbReference>
<evidence type="ECO:0000259" key="7">
    <source>
        <dbReference type="Pfam" id="PF13614"/>
    </source>
</evidence>
<protein>
    <submittedName>
        <fullName evidence="9">Uncharacterized protein involved in exopolysaccharide biosynthesis</fullName>
    </submittedName>
</protein>
<dbReference type="InterPro" id="IPR005702">
    <property type="entry name" value="Wzc-like_C"/>
</dbReference>
<dbReference type="InterPro" id="IPR032807">
    <property type="entry name" value="GNVR"/>
</dbReference>
<evidence type="ECO:0000256" key="1">
    <source>
        <dbReference type="ARBA" id="ARBA00022679"/>
    </source>
</evidence>
<keyword evidence="2" id="KW-0547">Nucleotide-binding</keyword>
<evidence type="ECO:0000259" key="8">
    <source>
        <dbReference type="Pfam" id="PF13807"/>
    </source>
</evidence>
<feature type="coiled-coil region" evidence="6">
    <location>
        <begin position="343"/>
        <end position="413"/>
    </location>
</feature>
<name>A0A840VLM6_9PROT</name>
<evidence type="ECO:0000313" key="10">
    <source>
        <dbReference type="Proteomes" id="UP000553706"/>
    </source>
</evidence>
<keyword evidence="1" id="KW-0808">Transferase</keyword>
<evidence type="ECO:0000256" key="3">
    <source>
        <dbReference type="ARBA" id="ARBA00022777"/>
    </source>
</evidence>
<dbReference type="SUPFAM" id="SSF52540">
    <property type="entry name" value="P-loop containing nucleoside triphosphate hydrolases"/>
    <property type="match status" value="1"/>
</dbReference>
<dbReference type="AlphaFoldDB" id="A0A840VLM6"/>
<dbReference type="CDD" id="cd05387">
    <property type="entry name" value="BY-kinase"/>
    <property type="match status" value="1"/>
</dbReference>
<dbReference type="PANTHER" id="PTHR32309">
    <property type="entry name" value="TYROSINE-PROTEIN KINASE"/>
    <property type="match status" value="1"/>
</dbReference>
<feature type="domain" description="AAA" evidence="7">
    <location>
        <begin position="577"/>
        <end position="708"/>
    </location>
</feature>
<accession>A0A840VLM6</accession>
<evidence type="ECO:0000256" key="2">
    <source>
        <dbReference type="ARBA" id="ARBA00022741"/>
    </source>
</evidence>
<dbReference type="Pfam" id="PF13807">
    <property type="entry name" value="GNVR"/>
    <property type="match status" value="1"/>
</dbReference>
<keyword evidence="5" id="KW-0829">Tyrosine-protein kinase</keyword>
<feature type="domain" description="Tyrosine-protein kinase G-rich" evidence="8">
    <location>
        <begin position="423"/>
        <end position="500"/>
    </location>
</feature>
<keyword evidence="6" id="KW-0175">Coiled coil</keyword>